<dbReference type="Pfam" id="PF17334">
    <property type="entry name" value="CsgA"/>
    <property type="match status" value="1"/>
</dbReference>
<protein>
    <submittedName>
        <fullName evidence="1">Uncharacterized protein</fullName>
    </submittedName>
</protein>
<dbReference type="KEGG" id="ppsr:I6J18_04955"/>
<evidence type="ECO:0000313" key="1">
    <source>
        <dbReference type="EMBL" id="QQT01238.1"/>
    </source>
</evidence>
<dbReference type="EMBL" id="CP068053">
    <property type="protein sequence ID" value="QQT01238.1"/>
    <property type="molecule type" value="Genomic_DNA"/>
</dbReference>
<dbReference type="Proteomes" id="UP000595254">
    <property type="component" value="Chromosome"/>
</dbReference>
<evidence type="ECO:0000313" key="2">
    <source>
        <dbReference type="Proteomes" id="UP000595254"/>
    </source>
</evidence>
<organism evidence="1 2">
    <name type="scientific">Peribacillus psychrosaccharolyticus</name>
    <name type="common">Bacillus psychrosaccharolyticus</name>
    <dbReference type="NCBI Taxonomy" id="1407"/>
    <lineage>
        <taxon>Bacteria</taxon>
        <taxon>Bacillati</taxon>
        <taxon>Bacillota</taxon>
        <taxon>Bacilli</taxon>
        <taxon>Bacillales</taxon>
        <taxon>Bacillaceae</taxon>
        <taxon>Peribacillus</taxon>
    </lineage>
</organism>
<dbReference type="InterPro" id="IPR020255">
    <property type="entry name" value="CsgA"/>
</dbReference>
<sequence>MMDRTIGYLREILSNYTDKYPEAQQIYDKINQCHFRSEKILLISFTAMKPASLIKFFLRKLNIQRKLEIQNGSIN</sequence>
<accession>A0A974NP98</accession>
<gene>
    <name evidence="1" type="ORF">I6J18_04955</name>
</gene>
<dbReference type="AlphaFoldDB" id="A0A974NP98"/>
<reference evidence="1 2" key="1">
    <citation type="submission" date="2021-01" db="EMBL/GenBank/DDBJ databases">
        <title>FDA dAtabase for Regulatory Grade micrObial Sequences (FDA-ARGOS): Supporting development and validation of Infectious Disease Dx tests.</title>
        <authorList>
            <person name="Nelson B."/>
            <person name="Plummer A."/>
            <person name="Tallon L."/>
            <person name="Sadzewicz L."/>
            <person name="Zhao X."/>
            <person name="Boylan J."/>
            <person name="Ott S."/>
            <person name="Bowen H."/>
            <person name="Vavikolanu K."/>
            <person name="Mehta A."/>
            <person name="Aluvathingal J."/>
            <person name="Nadendla S."/>
            <person name="Myers T."/>
            <person name="Yan Y."/>
            <person name="Sichtig H."/>
        </authorList>
    </citation>
    <scope>NUCLEOTIDE SEQUENCE [LARGE SCALE GENOMIC DNA]</scope>
    <source>
        <strain evidence="1 2">FDAARGOS_1161</strain>
    </source>
</reference>
<name>A0A974NP98_PERPY</name>
<proteinExistence type="predicted"/>
<keyword evidence="2" id="KW-1185">Reference proteome</keyword>